<dbReference type="PANTHER" id="PTHR43736:SF1">
    <property type="entry name" value="DIHYDRONEOPTERIN TRIPHOSPHATE DIPHOSPHATASE"/>
    <property type="match status" value="1"/>
</dbReference>
<sequence length="185" mass="20567">MAGPVFTFNHDSSVNDFAVSKASYLVAHPDSAFGYIATSTLVMHTRIPFLPRVLLVQRAADDEDPNLWEAPGGACDDDDESILHAAARELYEEAGLEVEKFEGVVGEQWFFTLDDGKKVCQFTFGAKVKGDNGVTDLKVRLDPKEHQRFLWATAQEVREKKVGEVDLEFTSEVVERNVLAAFGKQ</sequence>
<dbReference type="InterPro" id="IPR015797">
    <property type="entry name" value="NUDIX_hydrolase-like_dom_sf"/>
</dbReference>
<dbReference type="Proteomes" id="UP001301958">
    <property type="component" value="Unassembled WGS sequence"/>
</dbReference>
<name>A0AAN7BF24_9PEZI</name>
<comment type="caution">
    <text evidence="2">The sequence shown here is derived from an EMBL/GenBank/DDBJ whole genome shotgun (WGS) entry which is preliminary data.</text>
</comment>
<dbReference type="InterPro" id="IPR000086">
    <property type="entry name" value="NUDIX_hydrolase_dom"/>
</dbReference>
<keyword evidence="3" id="KW-1185">Reference proteome</keyword>
<dbReference type="PANTHER" id="PTHR43736">
    <property type="entry name" value="ADP-RIBOSE PYROPHOSPHATASE"/>
    <property type="match status" value="1"/>
</dbReference>
<dbReference type="EMBL" id="MU865527">
    <property type="protein sequence ID" value="KAK4221648.1"/>
    <property type="molecule type" value="Genomic_DNA"/>
</dbReference>
<feature type="domain" description="Nudix hydrolase" evidence="1">
    <location>
        <begin position="34"/>
        <end position="175"/>
    </location>
</feature>
<dbReference type="GO" id="GO:0016787">
    <property type="term" value="F:hydrolase activity"/>
    <property type="evidence" value="ECO:0007669"/>
    <property type="project" value="UniProtKB-KW"/>
</dbReference>
<evidence type="ECO:0000259" key="1">
    <source>
        <dbReference type="PROSITE" id="PS51462"/>
    </source>
</evidence>
<dbReference type="SUPFAM" id="SSF55811">
    <property type="entry name" value="Nudix"/>
    <property type="match status" value="1"/>
</dbReference>
<keyword evidence="2" id="KW-0378">Hydrolase</keyword>
<dbReference type="CDD" id="cd02883">
    <property type="entry name" value="NUDIX_Hydrolase"/>
    <property type="match status" value="1"/>
</dbReference>
<evidence type="ECO:0000313" key="2">
    <source>
        <dbReference type="EMBL" id="KAK4221648.1"/>
    </source>
</evidence>
<gene>
    <name evidence="2" type="ORF">QBC38DRAFT_491658</name>
</gene>
<reference evidence="2" key="2">
    <citation type="submission" date="2023-05" db="EMBL/GenBank/DDBJ databases">
        <authorList>
            <consortium name="Lawrence Berkeley National Laboratory"/>
            <person name="Steindorff A."/>
            <person name="Hensen N."/>
            <person name="Bonometti L."/>
            <person name="Westerberg I."/>
            <person name="Brannstrom I.O."/>
            <person name="Guillou S."/>
            <person name="Cros-Aarteil S."/>
            <person name="Calhoun S."/>
            <person name="Haridas S."/>
            <person name="Kuo A."/>
            <person name="Mondo S."/>
            <person name="Pangilinan J."/>
            <person name="Riley R."/>
            <person name="Labutti K."/>
            <person name="Andreopoulos B."/>
            <person name="Lipzen A."/>
            <person name="Chen C."/>
            <person name="Yanf M."/>
            <person name="Daum C."/>
            <person name="Ng V."/>
            <person name="Clum A."/>
            <person name="Ohm R."/>
            <person name="Martin F."/>
            <person name="Silar P."/>
            <person name="Natvig D."/>
            <person name="Lalanne C."/>
            <person name="Gautier V."/>
            <person name="Ament-Velasquez S.L."/>
            <person name="Kruys A."/>
            <person name="Hutchinson M.I."/>
            <person name="Powell A.J."/>
            <person name="Barry K."/>
            <person name="Miller A.N."/>
            <person name="Grigoriev I.V."/>
            <person name="Debuchy R."/>
            <person name="Gladieux P."/>
            <person name="Thoren M.H."/>
            <person name="Johannesson H."/>
        </authorList>
    </citation>
    <scope>NUCLEOTIDE SEQUENCE</scope>
    <source>
        <strain evidence="2">CBS 990.96</strain>
    </source>
</reference>
<dbReference type="Gene3D" id="3.90.79.10">
    <property type="entry name" value="Nucleoside Triphosphate Pyrophosphohydrolase"/>
    <property type="match status" value="1"/>
</dbReference>
<proteinExistence type="predicted"/>
<evidence type="ECO:0000313" key="3">
    <source>
        <dbReference type="Proteomes" id="UP001301958"/>
    </source>
</evidence>
<reference evidence="2" key="1">
    <citation type="journal article" date="2023" name="Mol. Phylogenet. Evol.">
        <title>Genome-scale phylogeny and comparative genomics of the fungal order Sordariales.</title>
        <authorList>
            <person name="Hensen N."/>
            <person name="Bonometti L."/>
            <person name="Westerberg I."/>
            <person name="Brannstrom I.O."/>
            <person name="Guillou S."/>
            <person name="Cros-Aarteil S."/>
            <person name="Calhoun S."/>
            <person name="Haridas S."/>
            <person name="Kuo A."/>
            <person name="Mondo S."/>
            <person name="Pangilinan J."/>
            <person name="Riley R."/>
            <person name="LaButti K."/>
            <person name="Andreopoulos B."/>
            <person name="Lipzen A."/>
            <person name="Chen C."/>
            <person name="Yan M."/>
            <person name="Daum C."/>
            <person name="Ng V."/>
            <person name="Clum A."/>
            <person name="Steindorff A."/>
            <person name="Ohm R.A."/>
            <person name="Martin F."/>
            <person name="Silar P."/>
            <person name="Natvig D.O."/>
            <person name="Lalanne C."/>
            <person name="Gautier V."/>
            <person name="Ament-Velasquez S.L."/>
            <person name="Kruys A."/>
            <person name="Hutchinson M.I."/>
            <person name="Powell A.J."/>
            <person name="Barry K."/>
            <person name="Miller A.N."/>
            <person name="Grigoriev I.V."/>
            <person name="Debuchy R."/>
            <person name="Gladieux P."/>
            <person name="Hiltunen Thoren M."/>
            <person name="Johannesson H."/>
        </authorList>
    </citation>
    <scope>NUCLEOTIDE SEQUENCE</scope>
    <source>
        <strain evidence="2">CBS 990.96</strain>
    </source>
</reference>
<accession>A0AAN7BF24</accession>
<dbReference type="AlphaFoldDB" id="A0AAN7BF24"/>
<organism evidence="2 3">
    <name type="scientific">Podospora fimiseda</name>
    <dbReference type="NCBI Taxonomy" id="252190"/>
    <lineage>
        <taxon>Eukaryota</taxon>
        <taxon>Fungi</taxon>
        <taxon>Dikarya</taxon>
        <taxon>Ascomycota</taxon>
        <taxon>Pezizomycotina</taxon>
        <taxon>Sordariomycetes</taxon>
        <taxon>Sordariomycetidae</taxon>
        <taxon>Sordariales</taxon>
        <taxon>Podosporaceae</taxon>
        <taxon>Podospora</taxon>
    </lineage>
</organism>
<dbReference type="Pfam" id="PF00293">
    <property type="entry name" value="NUDIX"/>
    <property type="match status" value="1"/>
</dbReference>
<protein>
    <submittedName>
        <fullName evidence="2">NUDIX hydrolase domain-like protein</fullName>
    </submittedName>
</protein>
<dbReference type="PROSITE" id="PS51462">
    <property type="entry name" value="NUDIX"/>
    <property type="match status" value="1"/>
</dbReference>